<dbReference type="InterPro" id="IPR051183">
    <property type="entry name" value="U1_U11-U12_snRNP_70-35kDa"/>
</dbReference>
<dbReference type="GO" id="GO:0003729">
    <property type="term" value="F:mRNA binding"/>
    <property type="evidence" value="ECO:0007669"/>
    <property type="project" value="TreeGrafter"/>
</dbReference>
<keyword evidence="2 5" id="KW-0694">RNA-binding</keyword>
<evidence type="ECO:0000256" key="4">
    <source>
        <dbReference type="ARBA" id="ARBA00023274"/>
    </source>
</evidence>
<keyword evidence="8" id="KW-1185">Reference proteome</keyword>
<dbReference type="Gene3D" id="3.30.70.330">
    <property type="match status" value="1"/>
</dbReference>
<dbReference type="Pfam" id="PF00076">
    <property type="entry name" value="RRM_1"/>
    <property type="match status" value="1"/>
</dbReference>
<feature type="domain" description="RRM" evidence="6">
    <location>
        <begin position="103"/>
        <end position="180"/>
    </location>
</feature>
<keyword evidence="4" id="KW-0687">Ribonucleoprotein</keyword>
<name>A0AAV9Y0K7_9CRYT</name>
<evidence type="ECO:0000256" key="3">
    <source>
        <dbReference type="ARBA" id="ARBA00023242"/>
    </source>
</evidence>
<dbReference type="Proteomes" id="UP001311799">
    <property type="component" value="Unassembled WGS sequence"/>
</dbReference>
<dbReference type="Pfam" id="PF12220">
    <property type="entry name" value="U1snRNP70_N"/>
    <property type="match status" value="1"/>
</dbReference>
<dbReference type="PANTHER" id="PTHR13952">
    <property type="entry name" value="U1 SMALL NUCLEAR RIBONUCLEOPROTEIN 70 KD"/>
    <property type="match status" value="1"/>
</dbReference>
<dbReference type="AlphaFoldDB" id="A0AAV9Y0K7"/>
<evidence type="ECO:0000256" key="2">
    <source>
        <dbReference type="ARBA" id="ARBA00022884"/>
    </source>
</evidence>
<comment type="caution">
    <text evidence="7">The sequence shown here is derived from an EMBL/GenBank/DDBJ whole genome shotgun (WGS) entry which is preliminary data.</text>
</comment>
<reference evidence="7 8" key="1">
    <citation type="submission" date="2023-10" db="EMBL/GenBank/DDBJ databases">
        <title>Comparative genomics analysis reveals potential genetic determinants of host preference in Cryptosporidium xiaoi.</title>
        <authorList>
            <person name="Xiao L."/>
            <person name="Li J."/>
        </authorList>
    </citation>
    <scope>NUCLEOTIDE SEQUENCE [LARGE SCALE GENOMIC DNA]</scope>
    <source>
        <strain evidence="7 8">52996</strain>
    </source>
</reference>
<dbReference type="InterPro" id="IPR022023">
    <property type="entry name" value="U1snRNP70_N"/>
</dbReference>
<dbReference type="InterPro" id="IPR000504">
    <property type="entry name" value="RRM_dom"/>
</dbReference>
<accession>A0AAV9Y0K7</accession>
<evidence type="ECO:0000256" key="5">
    <source>
        <dbReference type="PROSITE-ProRule" id="PRU00176"/>
    </source>
</evidence>
<evidence type="ECO:0000256" key="1">
    <source>
        <dbReference type="ARBA" id="ARBA00004123"/>
    </source>
</evidence>
<evidence type="ECO:0000313" key="7">
    <source>
        <dbReference type="EMBL" id="KAK6590094.1"/>
    </source>
</evidence>
<proteinExistence type="predicted"/>
<comment type="subcellular location">
    <subcellularLocation>
        <location evidence="1">Nucleus</location>
    </subcellularLocation>
</comment>
<dbReference type="GO" id="GO:0071011">
    <property type="term" value="C:precatalytic spliceosome"/>
    <property type="evidence" value="ECO:0007669"/>
    <property type="project" value="TreeGrafter"/>
</dbReference>
<organism evidence="7 8">
    <name type="scientific">Cryptosporidium xiaoi</name>
    <dbReference type="NCBI Taxonomy" id="659607"/>
    <lineage>
        <taxon>Eukaryota</taxon>
        <taxon>Sar</taxon>
        <taxon>Alveolata</taxon>
        <taxon>Apicomplexa</taxon>
        <taxon>Conoidasida</taxon>
        <taxon>Coccidia</taxon>
        <taxon>Eucoccidiorida</taxon>
        <taxon>Eimeriorina</taxon>
        <taxon>Cryptosporidiidae</taxon>
        <taxon>Cryptosporidium</taxon>
    </lineage>
</organism>
<dbReference type="GO" id="GO:0071004">
    <property type="term" value="C:U2-type prespliceosome"/>
    <property type="evidence" value="ECO:0007669"/>
    <property type="project" value="TreeGrafter"/>
</dbReference>
<dbReference type="GO" id="GO:0030619">
    <property type="term" value="F:U1 snRNA binding"/>
    <property type="evidence" value="ECO:0007669"/>
    <property type="project" value="TreeGrafter"/>
</dbReference>
<dbReference type="SUPFAM" id="SSF54928">
    <property type="entry name" value="RNA-binding domain, RBD"/>
    <property type="match status" value="1"/>
</dbReference>
<dbReference type="InterPro" id="IPR035979">
    <property type="entry name" value="RBD_domain_sf"/>
</dbReference>
<sequence>MSAIGMPNELLKYFQPRPQLPYIPYKRKRPHKMYSGVSDLLSSTPDLFEKMAPPLPEPYIDLKQRKEIEKKKRIDKYSEKLKEEISLYDPNENSINKTKDPYNTLFVARLNYDTTERTLKRELEVYGNILSMFMVKDLEGEPRGYAFVEYETESSLKAAYNSLNKKIIDGWKILVDVERGRTVENWLPKRLGGGKGQIRGIEKIESRKRGADYMDGRYRKKGNFGGGSTAYRNTNELGYNRYRDQRNSRYRENRFSYSRRQY</sequence>
<evidence type="ECO:0000259" key="6">
    <source>
        <dbReference type="PROSITE" id="PS50102"/>
    </source>
</evidence>
<dbReference type="GO" id="GO:0005685">
    <property type="term" value="C:U1 snRNP"/>
    <property type="evidence" value="ECO:0007669"/>
    <property type="project" value="TreeGrafter"/>
</dbReference>
<protein>
    <recommendedName>
        <fullName evidence="6">RRM domain-containing protein</fullName>
    </recommendedName>
</protein>
<dbReference type="PROSITE" id="PS50102">
    <property type="entry name" value="RRM"/>
    <property type="match status" value="1"/>
</dbReference>
<dbReference type="EMBL" id="JAWDEY010000009">
    <property type="protein sequence ID" value="KAK6590094.1"/>
    <property type="molecule type" value="Genomic_DNA"/>
</dbReference>
<gene>
    <name evidence="7" type="ORF">RS030_182764</name>
</gene>
<dbReference type="PANTHER" id="PTHR13952:SF5">
    <property type="entry name" value="U1 SMALL NUCLEAR RIBONUCLEOPROTEIN 70 KDA"/>
    <property type="match status" value="1"/>
</dbReference>
<evidence type="ECO:0000313" key="8">
    <source>
        <dbReference type="Proteomes" id="UP001311799"/>
    </source>
</evidence>
<keyword evidence="3" id="KW-0539">Nucleus</keyword>
<dbReference type="FunFam" id="3.30.70.330:FF:000132">
    <property type="entry name" value="Small nuclear ribonucleoprotein U11/U12 subunit 35"/>
    <property type="match status" value="1"/>
</dbReference>
<dbReference type="GO" id="GO:0000398">
    <property type="term" value="P:mRNA splicing, via spliceosome"/>
    <property type="evidence" value="ECO:0007669"/>
    <property type="project" value="TreeGrafter"/>
</dbReference>
<dbReference type="InterPro" id="IPR012677">
    <property type="entry name" value="Nucleotide-bd_a/b_plait_sf"/>
</dbReference>
<dbReference type="SMART" id="SM00360">
    <property type="entry name" value="RRM"/>
    <property type="match status" value="1"/>
</dbReference>